<evidence type="ECO:0000313" key="2">
    <source>
        <dbReference type="EMBL" id="ACI65901.1"/>
    </source>
</evidence>
<dbReference type="GeneID" id="7204021"/>
<feature type="domain" description="NAD(P)-binding" evidence="1">
    <location>
        <begin position="11"/>
        <end position="206"/>
    </location>
</feature>
<dbReference type="EMBL" id="CP001142">
    <property type="protein sequence ID" value="ACI65901.1"/>
    <property type="molecule type" value="Genomic_DNA"/>
</dbReference>
<dbReference type="InterPro" id="IPR051606">
    <property type="entry name" value="Polyketide_Oxido-like"/>
</dbReference>
<dbReference type="PaxDb" id="2850-Phatr44077"/>
<accession>B5Y5A0</accession>
<keyword evidence="3" id="KW-1185">Reference proteome</keyword>
<dbReference type="InterPro" id="IPR016040">
    <property type="entry name" value="NAD(P)-bd_dom"/>
</dbReference>
<proteinExistence type="predicted"/>
<dbReference type="HOGENOM" id="CLU_1226878_0_0_1"/>
<evidence type="ECO:0000259" key="1">
    <source>
        <dbReference type="Pfam" id="PF13460"/>
    </source>
</evidence>
<dbReference type="GO" id="GO:0004074">
    <property type="term" value="F:biliverdin reductase [NAD(P)H] activity"/>
    <property type="evidence" value="ECO:0007669"/>
    <property type="project" value="TreeGrafter"/>
</dbReference>
<gene>
    <name evidence="2" type="ORF">PHATR_44077</name>
</gene>
<dbReference type="Proteomes" id="UP000000759">
    <property type="component" value="Chromosome 3"/>
</dbReference>
<dbReference type="Pfam" id="PF13460">
    <property type="entry name" value="NAD_binding_10"/>
    <property type="match status" value="1"/>
</dbReference>
<dbReference type="GO" id="GO:0042602">
    <property type="term" value="F:riboflavin reductase (NADPH) activity"/>
    <property type="evidence" value="ECO:0007669"/>
    <property type="project" value="TreeGrafter"/>
</dbReference>
<dbReference type="OrthoDB" id="43814at2759"/>
<dbReference type="InParanoid" id="B5Y5A0"/>
<dbReference type="InterPro" id="IPR036291">
    <property type="entry name" value="NAD(P)-bd_dom_sf"/>
</dbReference>
<reference evidence="3" key="2">
    <citation type="submission" date="2008-08" db="EMBL/GenBank/DDBJ databases">
        <authorList>
            <consortium name="Diatom Consortium"/>
            <person name="Grigoriev I."/>
            <person name="Grimwood J."/>
            <person name="Kuo A."/>
            <person name="Otillar R.P."/>
            <person name="Salamov A."/>
            <person name="Detter J.C."/>
            <person name="Lindquist E."/>
            <person name="Shapiro H."/>
            <person name="Lucas S."/>
            <person name="Glavina del Rio T."/>
            <person name="Pitluck S."/>
            <person name="Rokhsar D."/>
            <person name="Bowler C."/>
        </authorList>
    </citation>
    <scope>GENOME REANNOTATION</scope>
    <source>
        <strain evidence="3">CCAP 1055/1</strain>
    </source>
</reference>
<reference evidence="2 3" key="1">
    <citation type="journal article" date="2008" name="Nature">
        <title>The Phaeodactylum genome reveals the evolutionary history of diatom genomes.</title>
        <authorList>
            <person name="Bowler C."/>
            <person name="Allen A.E."/>
            <person name="Badger J.H."/>
            <person name="Grimwood J."/>
            <person name="Jabbari K."/>
            <person name="Kuo A."/>
            <person name="Maheswari U."/>
            <person name="Martens C."/>
            <person name="Maumus F."/>
            <person name="Otillar R.P."/>
            <person name="Rayko E."/>
            <person name="Salamov A."/>
            <person name="Vandepoele K."/>
            <person name="Beszteri B."/>
            <person name="Gruber A."/>
            <person name="Heijde M."/>
            <person name="Katinka M."/>
            <person name="Mock T."/>
            <person name="Valentin K."/>
            <person name="Verret F."/>
            <person name="Berges J.A."/>
            <person name="Brownlee C."/>
            <person name="Cadoret J.P."/>
            <person name="Chiovitti A."/>
            <person name="Choi C.J."/>
            <person name="Coesel S."/>
            <person name="De Martino A."/>
            <person name="Detter J.C."/>
            <person name="Durkin C."/>
            <person name="Falciatore A."/>
            <person name="Fournet J."/>
            <person name="Haruta M."/>
            <person name="Huysman M.J."/>
            <person name="Jenkins B.D."/>
            <person name="Jiroutova K."/>
            <person name="Jorgensen R.E."/>
            <person name="Joubert Y."/>
            <person name="Kaplan A."/>
            <person name="Kroger N."/>
            <person name="Kroth P.G."/>
            <person name="La Roche J."/>
            <person name="Lindquist E."/>
            <person name="Lommer M."/>
            <person name="Martin-Jezequel V."/>
            <person name="Lopez P.J."/>
            <person name="Lucas S."/>
            <person name="Mangogna M."/>
            <person name="McGinnis K."/>
            <person name="Medlin L.K."/>
            <person name="Montsant A."/>
            <person name="Oudot-Le Secq M.P."/>
            <person name="Napoli C."/>
            <person name="Obornik M."/>
            <person name="Parker M.S."/>
            <person name="Petit J.L."/>
            <person name="Porcel B.M."/>
            <person name="Poulsen N."/>
            <person name="Robison M."/>
            <person name="Rychlewski L."/>
            <person name="Rynearson T.A."/>
            <person name="Schmutz J."/>
            <person name="Shapiro H."/>
            <person name="Siaut M."/>
            <person name="Stanley M."/>
            <person name="Sussman M.R."/>
            <person name="Taylor A.R."/>
            <person name="Vardi A."/>
            <person name="von Dassow P."/>
            <person name="Vyverman W."/>
            <person name="Willis A."/>
            <person name="Wyrwicz L.S."/>
            <person name="Rokhsar D.S."/>
            <person name="Weissenbach J."/>
            <person name="Armbrust E.V."/>
            <person name="Green B.R."/>
            <person name="Van de Peer Y."/>
            <person name="Grigoriev I.V."/>
        </authorList>
    </citation>
    <scope>NUCLEOTIDE SEQUENCE [LARGE SCALE GENOMIC DNA]</scope>
    <source>
        <strain evidence="2 3">CCAP 1055/1</strain>
    </source>
</reference>
<sequence length="226" mass="24168">MVDSQSILVIGATGRTGLECVRQFAALSPNPFIHAFCRNKSKLSIADQNRCTSIIEGDARSADNLERALADSSATDVILSIGNGDSIKRTDIRTASGKALVQVLKLPAYKKVRTLVISSSGAGSSQIVVGMGIGKLISFHLRHILKDHTDQEAAFYSIRNRTTIVRASALTDNAATGKLVEHGDHEKALTIKTDRADLAAWIVNQICDTDDSLALGRAVNVTGVKK</sequence>
<name>B5Y5A0_PHATC</name>
<dbReference type="RefSeq" id="XP_002186431.1">
    <property type="nucleotide sequence ID" value="XM_002186395.1"/>
</dbReference>
<dbReference type="PANTHER" id="PTHR43355">
    <property type="entry name" value="FLAVIN REDUCTASE (NADPH)"/>
    <property type="match status" value="1"/>
</dbReference>
<evidence type="ECO:0000313" key="3">
    <source>
        <dbReference type="Proteomes" id="UP000000759"/>
    </source>
</evidence>
<dbReference type="OMA" id="VHIDRED"/>
<dbReference type="KEGG" id="pti:PHATR_44077"/>
<dbReference type="AlphaFoldDB" id="B5Y5A0"/>
<organism evidence="2 3">
    <name type="scientific">Phaeodactylum tricornutum (strain CCAP 1055/1)</name>
    <dbReference type="NCBI Taxonomy" id="556484"/>
    <lineage>
        <taxon>Eukaryota</taxon>
        <taxon>Sar</taxon>
        <taxon>Stramenopiles</taxon>
        <taxon>Ochrophyta</taxon>
        <taxon>Bacillariophyta</taxon>
        <taxon>Bacillariophyceae</taxon>
        <taxon>Bacillariophycidae</taxon>
        <taxon>Naviculales</taxon>
        <taxon>Phaeodactylaceae</taxon>
        <taxon>Phaeodactylum</taxon>
    </lineage>
</organism>
<protein>
    <recommendedName>
        <fullName evidence="1">NAD(P)-binding domain-containing protein</fullName>
    </recommendedName>
</protein>
<dbReference type="Gene3D" id="3.40.50.720">
    <property type="entry name" value="NAD(P)-binding Rossmann-like Domain"/>
    <property type="match status" value="1"/>
</dbReference>
<dbReference type="PANTHER" id="PTHR43355:SF2">
    <property type="entry name" value="FLAVIN REDUCTASE (NADPH)"/>
    <property type="match status" value="1"/>
</dbReference>
<dbReference type="SUPFAM" id="SSF51735">
    <property type="entry name" value="NAD(P)-binding Rossmann-fold domains"/>
    <property type="match status" value="1"/>
</dbReference>